<dbReference type="GO" id="GO:0006355">
    <property type="term" value="P:regulation of DNA-templated transcription"/>
    <property type="evidence" value="ECO:0007669"/>
    <property type="project" value="InterPro"/>
</dbReference>
<dbReference type="GO" id="GO:0005634">
    <property type="term" value="C:nucleus"/>
    <property type="evidence" value="ECO:0007669"/>
    <property type="project" value="UniProtKB-SubCell"/>
</dbReference>
<evidence type="ECO:0000259" key="4">
    <source>
        <dbReference type="PROSITE" id="PS51037"/>
    </source>
</evidence>
<dbReference type="Pfam" id="PF22951">
    <property type="entry name" value="3HBD"/>
    <property type="match status" value="1"/>
</dbReference>
<name>A0A3L8DWM8_OOCBI</name>
<dbReference type="CDD" id="cd16907">
    <property type="entry name" value="YEATS_YEATS2_like"/>
    <property type="match status" value="1"/>
</dbReference>
<evidence type="ECO:0000313" key="5">
    <source>
        <dbReference type="EMBL" id="RLU24851.1"/>
    </source>
</evidence>
<dbReference type="Proteomes" id="UP000279307">
    <property type="component" value="Chromosome 3"/>
</dbReference>
<feature type="compositionally biased region" description="Polar residues" evidence="3">
    <location>
        <begin position="338"/>
        <end position="350"/>
    </location>
</feature>
<organism evidence="5 6">
    <name type="scientific">Ooceraea biroi</name>
    <name type="common">Clonal raider ant</name>
    <name type="synonym">Cerapachys biroi</name>
    <dbReference type="NCBI Taxonomy" id="2015173"/>
    <lineage>
        <taxon>Eukaryota</taxon>
        <taxon>Metazoa</taxon>
        <taxon>Ecdysozoa</taxon>
        <taxon>Arthropoda</taxon>
        <taxon>Hexapoda</taxon>
        <taxon>Insecta</taxon>
        <taxon>Pterygota</taxon>
        <taxon>Neoptera</taxon>
        <taxon>Endopterygota</taxon>
        <taxon>Hymenoptera</taxon>
        <taxon>Apocrita</taxon>
        <taxon>Aculeata</taxon>
        <taxon>Formicoidea</taxon>
        <taxon>Formicidae</taxon>
        <taxon>Dorylinae</taxon>
        <taxon>Ooceraea</taxon>
    </lineage>
</organism>
<feature type="region of interest" description="Disordered" evidence="3">
    <location>
        <begin position="338"/>
        <end position="374"/>
    </location>
</feature>
<reference evidence="5 6" key="1">
    <citation type="journal article" date="2018" name="Genome Res.">
        <title>The genomic architecture and molecular evolution of ant odorant receptors.</title>
        <authorList>
            <person name="McKenzie S.K."/>
            <person name="Kronauer D.J.C."/>
        </authorList>
    </citation>
    <scope>NUCLEOTIDE SEQUENCE [LARGE SCALE GENOMIC DNA]</scope>
    <source>
        <strain evidence="5">Clonal line C1</strain>
    </source>
</reference>
<evidence type="ECO:0000256" key="3">
    <source>
        <dbReference type="SAM" id="MobiDB-lite"/>
    </source>
</evidence>
<sequence length="1084" mass="121129">MSAPEESLSDQDPDYVSAISNNQAQQKIYEENARNTTARKITAIVEKEFSLEIDLKEKEVLEIQERLHQALKIFHLLRYAIISNFYNHKQCQVSQTSETTKQTRIHPAVKSLLGKSPKPIYCTDFAVPSTSKDPRFLCNDESLASDAKTTTDSAPKVKENACERDKVPQDKKRALPSEEESRPRKVPRYVPPKSSIPETVCPSRGNSHKVRERIIVGNISKWIPSDWREDSSSHKWTMYVRGDKDNADISAYVSKVRFFLHPSYHPKDVVEVTAYPFHLSRRGWGEFPVRVQLHFKNPLDKPIDIIHHLKLDRTYTGLQTLGSETLVDVWINTTESRNLEQSGDNKSIESSTDDDVSVKLEPSEEAKGSKGTSRLTAGTFERARVKQEIVDNSEVCELSDSMLYLTKNSEDAKIKFESSNGLTLQEVRHYVQLDHDYFGKQCSGDSYHCIVNEGNVTIEHCLGNNHVSAVDSPVIPIASSEKKTSDDATVVHRFNGSIKPSSDLQITDSVIPDVAKSESMVPQESHSRGSPILFDSMTISQAKYSQHNSNSKILENASARDATNAINGFRKSPDVSLDRLGVQRVPGSSKCNSHLRPLEITIPPPNVLAPSNKHVLLLKDRKSIPLDVTSFVASRKKLVDGSAKVPLARNNNAKVDVHIPHGISILKKPFNTTTNAQHEAAANNSKKTAVLTLKNANSILLNVNEDVPILKIVDPADPRYNYNLTNATRLCSSSEPSTDRQESCARLEKPTVQRAKITLGKDKHKIQSKRDLYEAVLRSIDTANITDTEALIRYVIRRLPIVTSDACDSEYKRLHPYACRSEEEFFAYNVGKQRASEWYRARTIKYFLQRKSIPADQLWSVKEIVLWARLHGHTPIRSAFNVPTTAVTKGPPDASTSAVLSTCTDSAALQKWLQGCRRRESNHQLADGHVDVEEIDVEGVEGVPACRTTIDRRKNDDVQSSGCRSASSALLPLELDEGLLPLHNFVCDTARDSGVEIGSEEIVPGVQHCATSRVIMRVIECFVEDLARSSLARAWERNSSDECPKSITSDDVRSALMSREEFHIFTNEGLGSRQRLNATDPSSL</sequence>
<dbReference type="InterPro" id="IPR005033">
    <property type="entry name" value="YEATS"/>
</dbReference>
<dbReference type="InterPro" id="IPR038704">
    <property type="entry name" value="YEAST_sf"/>
</dbReference>
<evidence type="ECO:0000256" key="2">
    <source>
        <dbReference type="PROSITE-ProRule" id="PRU00376"/>
    </source>
</evidence>
<protein>
    <recommendedName>
        <fullName evidence="4">YEATS domain-containing protein</fullName>
    </recommendedName>
</protein>
<dbReference type="InterPro" id="IPR055129">
    <property type="entry name" value="YEATS_dom"/>
</dbReference>
<dbReference type="PROSITE" id="PS51037">
    <property type="entry name" value="YEATS"/>
    <property type="match status" value="1"/>
</dbReference>
<dbReference type="Pfam" id="PF03366">
    <property type="entry name" value="YEATS"/>
    <property type="match status" value="1"/>
</dbReference>
<evidence type="ECO:0000256" key="1">
    <source>
        <dbReference type="ARBA" id="ARBA00023242"/>
    </source>
</evidence>
<feature type="domain" description="YEATS" evidence="4">
    <location>
        <begin position="204"/>
        <end position="373"/>
    </location>
</feature>
<dbReference type="OrthoDB" id="1741717at2759"/>
<dbReference type="EMBL" id="QOIP01000003">
    <property type="protein sequence ID" value="RLU24851.1"/>
    <property type="molecule type" value="Genomic_DNA"/>
</dbReference>
<comment type="caution">
    <text evidence="5">The sequence shown here is derived from an EMBL/GenBank/DDBJ whole genome shotgun (WGS) entry which is preliminary data.</text>
</comment>
<dbReference type="Gene3D" id="2.60.40.1970">
    <property type="entry name" value="YEATS domain"/>
    <property type="match status" value="1"/>
</dbReference>
<proteinExistence type="predicted"/>
<dbReference type="AlphaFoldDB" id="A0A3L8DWM8"/>
<comment type="subcellular location">
    <subcellularLocation>
        <location evidence="2">Nucleus</location>
    </subcellularLocation>
</comment>
<accession>A0A3L8DWM8</accession>
<dbReference type="InterPro" id="IPR055127">
    <property type="entry name" value="YEATS2_3HBD"/>
</dbReference>
<feature type="region of interest" description="Disordered" evidence="3">
    <location>
        <begin position="147"/>
        <end position="205"/>
    </location>
</feature>
<keyword evidence="1 2" id="KW-0539">Nucleus</keyword>
<feature type="compositionally biased region" description="Basic and acidic residues" evidence="3">
    <location>
        <begin position="356"/>
        <end position="368"/>
    </location>
</feature>
<gene>
    <name evidence="5" type="ORF">DMN91_002941</name>
</gene>
<feature type="compositionally biased region" description="Basic and acidic residues" evidence="3">
    <location>
        <begin position="155"/>
        <end position="183"/>
    </location>
</feature>
<evidence type="ECO:0000313" key="6">
    <source>
        <dbReference type="Proteomes" id="UP000279307"/>
    </source>
</evidence>
<dbReference type="PANTHER" id="PTHR23195">
    <property type="entry name" value="YEATS DOMAIN"/>
    <property type="match status" value="1"/>
</dbReference>